<dbReference type="Pfam" id="PF01554">
    <property type="entry name" value="MatE"/>
    <property type="match status" value="2"/>
</dbReference>
<feature type="compositionally biased region" description="Polar residues" evidence="6">
    <location>
        <begin position="8"/>
        <end position="17"/>
    </location>
</feature>
<protein>
    <recommendedName>
        <fullName evidence="10">Multidrug resistance protein, MATE family</fullName>
    </recommendedName>
</protein>
<reference evidence="8 9" key="1">
    <citation type="journal article" date="2015" name="Plant Cell">
        <title>Oil accumulation by the oleaginous diatom Fistulifera solaris as revealed by the genome and transcriptome.</title>
        <authorList>
            <person name="Tanaka T."/>
            <person name="Maeda Y."/>
            <person name="Veluchamy A."/>
            <person name="Tanaka M."/>
            <person name="Abida H."/>
            <person name="Marechal E."/>
            <person name="Bowler C."/>
            <person name="Muto M."/>
            <person name="Sunaga Y."/>
            <person name="Tanaka M."/>
            <person name="Yoshino T."/>
            <person name="Taniguchi T."/>
            <person name="Fukuda Y."/>
            <person name="Nemoto M."/>
            <person name="Matsumoto M."/>
            <person name="Wong P.S."/>
            <person name="Aburatani S."/>
            <person name="Fujibuchi W."/>
        </authorList>
    </citation>
    <scope>NUCLEOTIDE SEQUENCE [LARGE SCALE GENOMIC DNA]</scope>
    <source>
        <strain evidence="8 9">JPCC DA0580</strain>
    </source>
</reference>
<dbReference type="AlphaFoldDB" id="A0A1Z5KIZ1"/>
<evidence type="ECO:0000313" key="8">
    <source>
        <dbReference type="EMBL" id="GAX26011.1"/>
    </source>
</evidence>
<feature type="region of interest" description="Disordered" evidence="6">
    <location>
        <begin position="1"/>
        <end position="31"/>
    </location>
</feature>
<feature type="transmembrane region" description="Helical" evidence="7">
    <location>
        <begin position="193"/>
        <end position="216"/>
    </location>
</feature>
<comment type="caution">
    <text evidence="8">The sequence shown here is derived from an EMBL/GenBank/DDBJ whole genome shotgun (WGS) entry which is preliminary data.</text>
</comment>
<dbReference type="InterPro" id="IPR044644">
    <property type="entry name" value="DinF-like"/>
</dbReference>
<name>A0A1Z5KIZ1_FISSO</name>
<evidence type="ECO:0008006" key="10">
    <source>
        <dbReference type="Google" id="ProtNLM"/>
    </source>
</evidence>
<sequence length="487" mass="50819">MMPKETDSLLSNKSSLRLQKEDTEESLETRQQSTGRKILDLAIPAGAALLIDPLMTLADTAFVGRFADSPVELAGMGSAVPILTFSFYLFNFLCTATTPLVASSRAAGQAKEAAAVGAQALTLSLVLGATLTITLLSLKQTLLTVMGTDITGEIANGYALAFLSVRALAAPAVLCIEASTGVLRGYLDTRTPIVILIVANLLNLALDIVLIAFAGLGPMGAAIATTTAEWVSAGLFLGVLSGTIPSASSSVDAIEIRPSLSIPTWQEVRPLIVASASVFFRAVVLQVSLSGAAAMAARSVSEEAAVAVAAHQIGIQLWILCSFFCDSLAAASQGLVADALGRKDPDGVREVSRTVFAYSLCLGLFLGLLLQVGEATGLLFEIFTDDDSIQAALHKILPLIVIAQPLNAMVFAADGVIQGASEFTFQAKAMALSGLTAVSTFVWLEMGNADVATLVHVWTALIALQSMRGLTSLWKLAQKDGTINLFG</sequence>
<dbReference type="Proteomes" id="UP000198406">
    <property type="component" value="Unassembled WGS sequence"/>
</dbReference>
<comment type="subcellular location">
    <subcellularLocation>
        <location evidence="1">Membrane</location>
        <topology evidence="1">Multi-pass membrane protein</topology>
    </subcellularLocation>
</comment>
<feature type="transmembrane region" description="Helical" evidence="7">
    <location>
        <begin position="158"/>
        <end position="181"/>
    </location>
</feature>
<feature type="transmembrane region" description="Helical" evidence="7">
    <location>
        <begin position="114"/>
        <end position="138"/>
    </location>
</feature>
<keyword evidence="3 7" id="KW-0812">Transmembrane</keyword>
<dbReference type="PANTHER" id="PTHR42893:SF46">
    <property type="entry name" value="PROTEIN DETOXIFICATION 44, CHLOROPLASTIC"/>
    <property type="match status" value="1"/>
</dbReference>
<dbReference type="GO" id="GO:0016020">
    <property type="term" value="C:membrane"/>
    <property type="evidence" value="ECO:0007669"/>
    <property type="project" value="UniProtKB-SubCell"/>
</dbReference>
<gene>
    <name evidence="8" type="ORF">FisN_4Hh494</name>
</gene>
<organism evidence="8 9">
    <name type="scientific">Fistulifera solaris</name>
    <name type="common">Oleaginous diatom</name>
    <dbReference type="NCBI Taxonomy" id="1519565"/>
    <lineage>
        <taxon>Eukaryota</taxon>
        <taxon>Sar</taxon>
        <taxon>Stramenopiles</taxon>
        <taxon>Ochrophyta</taxon>
        <taxon>Bacillariophyta</taxon>
        <taxon>Bacillariophyceae</taxon>
        <taxon>Bacillariophycidae</taxon>
        <taxon>Naviculales</taxon>
        <taxon>Naviculaceae</taxon>
        <taxon>Fistulifera</taxon>
    </lineage>
</organism>
<dbReference type="CDD" id="cd13136">
    <property type="entry name" value="MATE_DinF_like"/>
    <property type="match status" value="1"/>
</dbReference>
<evidence type="ECO:0000256" key="3">
    <source>
        <dbReference type="ARBA" id="ARBA00022692"/>
    </source>
</evidence>
<dbReference type="InParanoid" id="A0A1Z5KIZ1"/>
<evidence type="ECO:0000313" key="9">
    <source>
        <dbReference type="Proteomes" id="UP000198406"/>
    </source>
</evidence>
<keyword evidence="4 7" id="KW-1133">Transmembrane helix</keyword>
<accession>A0A1Z5KIZ1</accession>
<dbReference type="GO" id="GO:0015297">
    <property type="term" value="F:antiporter activity"/>
    <property type="evidence" value="ECO:0007669"/>
    <property type="project" value="InterPro"/>
</dbReference>
<evidence type="ECO:0000256" key="2">
    <source>
        <dbReference type="ARBA" id="ARBA00010199"/>
    </source>
</evidence>
<keyword evidence="5 7" id="KW-0472">Membrane</keyword>
<dbReference type="OrthoDB" id="199000at2759"/>
<evidence type="ECO:0000256" key="1">
    <source>
        <dbReference type="ARBA" id="ARBA00004141"/>
    </source>
</evidence>
<feature type="transmembrane region" description="Helical" evidence="7">
    <location>
        <begin position="78"/>
        <end position="102"/>
    </location>
</feature>
<dbReference type="NCBIfam" id="TIGR00797">
    <property type="entry name" value="matE"/>
    <property type="match status" value="1"/>
</dbReference>
<evidence type="ECO:0000256" key="6">
    <source>
        <dbReference type="SAM" id="MobiDB-lite"/>
    </source>
</evidence>
<evidence type="ECO:0000256" key="4">
    <source>
        <dbReference type="ARBA" id="ARBA00022989"/>
    </source>
</evidence>
<dbReference type="GO" id="GO:0042910">
    <property type="term" value="F:xenobiotic transmembrane transporter activity"/>
    <property type="evidence" value="ECO:0007669"/>
    <property type="project" value="InterPro"/>
</dbReference>
<dbReference type="InterPro" id="IPR002528">
    <property type="entry name" value="MATE_fam"/>
</dbReference>
<evidence type="ECO:0000256" key="5">
    <source>
        <dbReference type="ARBA" id="ARBA00023136"/>
    </source>
</evidence>
<evidence type="ECO:0000256" key="7">
    <source>
        <dbReference type="SAM" id="Phobius"/>
    </source>
</evidence>
<keyword evidence="9" id="KW-1185">Reference proteome</keyword>
<proteinExistence type="inferred from homology"/>
<comment type="similarity">
    <text evidence="2">Belongs to the multi antimicrobial extrusion (MATE) (TC 2.A.66.1) family.</text>
</comment>
<dbReference type="PANTHER" id="PTHR42893">
    <property type="entry name" value="PROTEIN DETOXIFICATION 44, CHLOROPLASTIC-RELATED"/>
    <property type="match status" value="1"/>
</dbReference>
<feature type="transmembrane region" description="Helical" evidence="7">
    <location>
        <begin position="38"/>
        <end position="58"/>
    </location>
</feature>
<dbReference type="EMBL" id="BDSP01000235">
    <property type="protein sequence ID" value="GAX26011.1"/>
    <property type="molecule type" value="Genomic_DNA"/>
</dbReference>